<feature type="compositionally biased region" description="Basic and acidic residues" evidence="1">
    <location>
        <begin position="1"/>
        <end position="14"/>
    </location>
</feature>
<name>A0A0A9CHK5_ARUDO</name>
<protein>
    <submittedName>
        <fullName evidence="2">Uncharacterized protein</fullName>
    </submittedName>
</protein>
<feature type="region of interest" description="Disordered" evidence="1">
    <location>
        <begin position="1"/>
        <end position="28"/>
    </location>
</feature>
<accession>A0A0A9CHK5</accession>
<evidence type="ECO:0000256" key="1">
    <source>
        <dbReference type="SAM" id="MobiDB-lite"/>
    </source>
</evidence>
<reference evidence="2" key="2">
    <citation type="journal article" date="2015" name="Data Brief">
        <title>Shoot transcriptome of the giant reed, Arundo donax.</title>
        <authorList>
            <person name="Barrero R.A."/>
            <person name="Guerrero F.D."/>
            <person name="Moolhuijzen P."/>
            <person name="Goolsby J.A."/>
            <person name="Tidwell J."/>
            <person name="Bellgard S.E."/>
            <person name="Bellgard M.I."/>
        </authorList>
    </citation>
    <scope>NUCLEOTIDE SEQUENCE</scope>
    <source>
        <tissue evidence="2">Shoot tissue taken approximately 20 cm above the soil surface</tissue>
    </source>
</reference>
<dbReference type="AlphaFoldDB" id="A0A0A9CHK5"/>
<evidence type="ECO:0000313" key="2">
    <source>
        <dbReference type="EMBL" id="JAD70992.1"/>
    </source>
</evidence>
<dbReference type="EMBL" id="GBRH01226903">
    <property type="protein sequence ID" value="JAD70992.1"/>
    <property type="molecule type" value="Transcribed_RNA"/>
</dbReference>
<proteinExistence type="predicted"/>
<reference evidence="2" key="1">
    <citation type="submission" date="2014-09" db="EMBL/GenBank/DDBJ databases">
        <authorList>
            <person name="Magalhaes I.L.F."/>
            <person name="Oliveira U."/>
            <person name="Santos F.R."/>
            <person name="Vidigal T.H.D.A."/>
            <person name="Brescovit A.D."/>
            <person name="Santos A.J."/>
        </authorList>
    </citation>
    <scope>NUCLEOTIDE SEQUENCE</scope>
    <source>
        <tissue evidence="2">Shoot tissue taken approximately 20 cm above the soil surface</tissue>
    </source>
</reference>
<sequence length="28" mass="3353">MEPFTARDKSNQNKERRRLSLMRAESNS</sequence>
<organism evidence="2">
    <name type="scientific">Arundo donax</name>
    <name type="common">Giant reed</name>
    <name type="synonym">Donax arundinaceus</name>
    <dbReference type="NCBI Taxonomy" id="35708"/>
    <lineage>
        <taxon>Eukaryota</taxon>
        <taxon>Viridiplantae</taxon>
        <taxon>Streptophyta</taxon>
        <taxon>Embryophyta</taxon>
        <taxon>Tracheophyta</taxon>
        <taxon>Spermatophyta</taxon>
        <taxon>Magnoliopsida</taxon>
        <taxon>Liliopsida</taxon>
        <taxon>Poales</taxon>
        <taxon>Poaceae</taxon>
        <taxon>PACMAD clade</taxon>
        <taxon>Arundinoideae</taxon>
        <taxon>Arundineae</taxon>
        <taxon>Arundo</taxon>
    </lineage>
</organism>